<dbReference type="RefSeq" id="XP_037166119.1">
    <property type="nucleotide sequence ID" value="XM_037306995.1"/>
</dbReference>
<dbReference type="SUPFAM" id="SSF51735">
    <property type="entry name" value="NAD(P)-binding Rossmann-fold domains"/>
    <property type="match status" value="1"/>
</dbReference>
<evidence type="ECO:0000256" key="1">
    <source>
        <dbReference type="ARBA" id="ARBA00006484"/>
    </source>
</evidence>
<keyword evidence="2" id="KW-0521">NADP</keyword>
<evidence type="ECO:0000256" key="3">
    <source>
        <dbReference type="ARBA" id="ARBA00023002"/>
    </source>
</evidence>
<dbReference type="Proteomes" id="UP000578531">
    <property type="component" value="Unassembled WGS sequence"/>
</dbReference>
<dbReference type="PRINTS" id="PR00081">
    <property type="entry name" value="GDHRDH"/>
</dbReference>
<dbReference type="GeneID" id="59286741"/>
<sequence>MSPRIILITRANRGIGFSILQALATRSPSHHYLLAARSTPNGELAIQGLRKSGVQAEIDVVELDVANESSIKAAERKARRSNIQESYAQTFSTNITGVALMMITFLPLMKESSPDAQIINISSARAFLHLSSTRNLPPSTVISYSVSKTALNALTVEYAKAEPTIAFYAAIPGHCKTAFNGFKGTKDPLDGARVVVELVLAEKGKYENGFWQLEGNEKEASRVPWHIQKPKYVDNRGPWLITHQSSVIMDFLIRFVQIHETFRKPEIEALAVLADVNVEFLSYSESVCFDFSG</sequence>
<evidence type="ECO:0000313" key="5">
    <source>
        <dbReference type="EMBL" id="KAF6236786.1"/>
    </source>
</evidence>
<dbReference type="Pfam" id="PF25904">
    <property type="entry name" value="Tmrp11_N"/>
    <property type="match status" value="1"/>
</dbReference>
<dbReference type="Pfam" id="PF00106">
    <property type="entry name" value="adh_short"/>
    <property type="match status" value="1"/>
</dbReference>
<keyword evidence="3" id="KW-0560">Oxidoreductase</keyword>
<protein>
    <recommendedName>
        <fullName evidence="4">tRNA (guanine(10)-N(2))-methyltransferase TRMT11 N-terminal domain-containing protein</fullName>
    </recommendedName>
</protein>
<keyword evidence="6" id="KW-1185">Reference proteome</keyword>
<dbReference type="PROSITE" id="PS00061">
    <property type="entry name" value="ADH_SHORT"/>
    <property type="match status" value="1"/>
</dbReference>
<dbReference type="InterPro" id="IPR002347">
    <property type="entry name" value="SDR_fam"/>
</dbReference>
<dbReference type="InterPro" id="IPR036291">
    <property type="entry name" value="NAD(P)-bd_dom_sf"/>
</dbReference>
<dbReference type="EMBL" id="JACCJC010000017">
    <property type="protein sequence ID" value="KAF6236786.1"/>
    <property type="molecule type" value="Genomic_DNA"/>
</dbReference>
<name>A0A8H6L5Z3_9LECA</name>
<accession>A0A8H6L5Z3</accession>
<evidence type="ECO:0000259" key="4">
    <source>
        <dbReference type="Pfam" id="PF25904"/>
    </source>
</evidence>
<organism evidence="5 6">
    <name type="scientific">Letharia columbiana</name>
    <dbReference type="NCBI Taxonomy" id="112416"/>
    <lineage>
        <taxon>Eukaryota</taxon>
        <taxon>Fungi</taxon>
        <taxon>Dikarya</taxon>
        <taxon>Ascomycota</taxon>
        <taxon>Pezizomycotina</taxon>
        <taxon>Lecanoromycetes</taxon>
        <taxon>OSLEUM clade</taxon>
        <taxon>Lecanoromycetidae</taxon>
        <taxon>Lecanorales</taxon>
        <taxon>Lecanorineae</taxon>
        <taxon>Parmeliaceae</taxon>
        <taxon>Letharia</taxon>
    </lineage>
</organism>
<comment type="caution">
    <text evidence="5">The sequence shown here is derived from an EMBL/GenBank/DDBJ whole genome shotgun (WGS) entry which is preliminary data.</text>
</comment>
<feature type="domain" description="tRNA (guanine(10)-N(2))-methyltransferase TRMT11 N-terminal" evidence="4">
    <location>
        <begin position="249"/>
        <end position="289"/>
    </location>
</feature>
<dbReference type="OrthoDB" id="191139at2759"/>
<dbReference type="PANTHER" id="PTHR43490:SF99">
    <property type="entry name" value="SHORT-CHAIN DEHYDROGENASE_REDUCTASE"/>
    <property type="match status" value="1"/>
</dbReference>
<dbReference type="InterPro" id="IPR020904">
    <property type="entry name" value="Sc_DH/Rdtase_CS"/>
</dbReference>
<dbReference type="GO" id="GO:0016491">
    <property type="term" value="F:oxidoreductase activity"/>
    <property type="evidence" value="ECO:0007669"/>
    <property type="project" value="UniProtKB-KW"/>
</dbReference>
<evidence type="ECO:0000256" key="2">
    <source>
        <dbReference type="ARBA" id="ARBA00022857"/>
    </source>
</evidence>
<proteinExistence type="inferred from homology"/>
<dbReference type="PANTHER" id="PTHR43490">
    <property type="entry name" value="(+)-NEOMENTHOL DEHYDROGENASE"/>
    <property type="match status" value="1"/>
</dbReference>
<comment type="similarity">
    <text evidence="1">Belongs to the short-chain dehydrogenases/reductases (SDR) family.</text>
</comment>
<dbReference type="Gene3D" id="3.40.50.720">
    <property type="entry name" value="NAD(P)-binding Rossmann-like Domain"/>
    <property type="match status" value="2"/>
</dbReference>
<evidence type="ECO:0000313" key="6">
    <source>
        <dbReference type="Proteomes" id="UP000578531"/>
    </source>
</evidence>
<dbReference type="InterPro" id="IPR059073">
    <property type="entry name" value="TRMT11_N"/>
</dbReference>
<reference evidence="5 6" key="1">
    <citation type="journal article" date="2020" name="Genomics">
        <title>Complete, high-quality genomes from long-read metagenomic sequencing of two wolf lichen thalli reveals enigmatic genome architecture.</title>
        <authorList>
            <person name="McKenzie S.K."/>
            <person name="Walston R.F."/>
            <person name="Allen J.L."/>
        </authorList>
    </citation>
    <scope>NUCLEOTIDE SEQUENCE [LARGE SCALE GENOMIC DNA]</scope>
    <source>
        <strain evidence="5">WasteWater2</strain>
    </source>
</reference>
<gene>
    <name evidence="5" type="ORF">HO173_005077</name>
</gene>
<dbReference type="AlphaFoldDB" id="A0A8H6L5Z3"/>